<dbReference type="Proteomes" id="UP000053676">
    <property type="component" value="Unassembled WGS sequence"/>
</dbReference>
<sequence>MDKGNCAFPSNRIAETAVVAANDCLRDYGHIKTKDKILIGTRRKVIRTVAKTSDSTHSL</sequence>
<dbReference type="EMBL" id="KI659093">
    <property type="protein sequence ID" value="ETN80454.1"/>
    <property type="molecule type" value="Genomic_DNA"/>
</dbReference>
<dbReference type="KEGG" id="nai:NECAME_09184"/>
<reference evidence="2" key="1">
    <citation type="journal article" date="2014" name="Nat. Genet.">
        <title>Genome of the human hookworm Necator americanus.</title>
        <authorList>
            <person name="Tang Y.T."/>
            <person name="Gao X."/>
            <person name="Rosa B.A."/>
            <person name="Abubucker S."/>
            <person name="Hallsworth-Pepin K."/>
            <person name="Martin J."/>
            <person name="Tyagi R."/>
            <person name="Heizer E."/>
            <person name="Zhang X."/>
            <person name="Bhonagiri-Palsikar V."/>
            <person name="Minx P."/>
            <person name="Warren W.C."/>
            <person name="Wang Q."/>
            <person name="Zhan B."/>
            <person name="Hotez P.J."/>
            <person name="Sternberg P.W."/>
            <person name="Dougall A."/>
            <person name="Gaze S.T."/>
            <person name="Mulvenna J."/>
            <person name="Sotillo J."/>
            <person name="Ranganathan S."/>
            <person name="Rabelo E.M."/>
            <person name="Wilson R.K."/>
            <person name="Felgner P.L."/>
            <person name="Bethony J."/>
            <person name="Hawdon J.M."/>
            <person name="Gasser R.B."/>
            <person name="Loukas A."/>
            <person name="Mitreva M."/>
        </authorList>
    </citation>
    <scope>NUCLEOTIDE SEQUENCE [LARGE SCALE GENOMIC DNA]</scope>
</reference>
<protein>
    <submittedName>
        <fullName evidence="1">Uncharacterized protein</fullName>
    </submittedName>
</protein>
<accession>W2TFT7</accession>
<evidence type="ECO:0000313" key="2">
    <source>
        <dbReference type="Proteomes" id="UP000053676"/>
    </source>
</evidence>
<dbReference type="AlphaFoldDB" id="W2TFT7"/>
<gene>
    <name evidence="1" type="ORF">NECAME_09184</name>
</gene>
<organism evidence="1 2">
    <name type="scientific">Necator americanus</name>
    <name type="common">Human hookworm</name>
    <dbReference type="NCBI Taxonomy" id="51031"/>
    <lineage>
        <taxon>Eukaryota</taxon>
        <taxon>Metazoa</taxon>
        <taxon>Ecdysozoa</taxon>
        <taxon>Nematoda</taxon>
        <taxon>Chromadorea</taxon>
        <taxon>Rhabditida</taxon>
        <taxon>Rhabditina</taxon>
        <taxon>Rhabditomorpha</taxon>
        <taxon>Strongyloidea</taxon>
        <taxon>Ancylostomatidae</taxon>
        <taxon>Bunostominae</taxon>
        <taxon>Necator</taxon>
    </lineage>
</organism>
<evidence type="ECO:0000313" key="1">
    <source>
        <dbReference type="EMBL" id="ETN80454.1"/>
    </source>
</evidence>
<name>W2TFT7_NECAM</name>
<keyword evidence="2" id="KW-1185">Reference proteome</keyword>
<proteinExistence type="predicted"/>